<dbReference type="AlphaFoldDB" id="T1I6E7"/>
<keyword evidence="11 13" id="KW-0472">Membrane</keyword>
<dbReference type="UniPathway" id="UPA00378"/>
<keyword evidence="8 13" id="KW-0735">Signal-anchor</keyword>
<evidence type="ECO:0000256" key="8">
    <source>
        <dbReference type="ARBA" id="ARBA00022968"/>
    </source>
</evidence>
<dbReference type="eggNOG" id="ENOG502QSG3">
    <property type="taxonomic scope" value="Eukaryota"/>
</dbReference>
<keyword evidence="10 13" id="KW-0333">Golgi apparatus</keyword>
<dbReference type="OMA" id="EIYPNCG"/>
<evidence type="ECO:0000256" key="11">
    <source>
        <dbReference type="ARBA" id="ARBA00023136"/>
    </source>
</evidence>
<evidence type="ECO:0000256" key="13">
    <source>
        <dbReference type="RuleBase" id="RU368119"/>
    </source>
</evidence>
<dbReference type="GO" id="GO:0047223">
    <property type="term" value="F:beta-1,3-galactosyl-O-glycosyl-glycoprotein beta-1,3-N-acetylglucosaminyltransferase activity"/>
    <property type="evidence" value="ECO:0007669"/>
    <property type="project" value="TreeGrafter"/>
</dbReference>
<evidence type="ECO:0000256" key="1">
    <source>
        <dbReference type="ARBA" id="ARBA00004323"/>
    </source>
</evidence>
<evidence type="ECO:0000256" key="10">
    <source>
        <dbReference type="ARBA" id="ARBA00023034"/>
    </source>
</evidence>
<comment type="cofactor">
    <cofactor evidence="13">
        <name>Mn(2+)</name>
        <dbReference type="ChEBI" id="CHEBI:29035"/>
    </cofactor>
    <text evidence="13">The cofactor is mostly bound to the substrate.</text>
</comment>
<dbReference type="GO" id="GO:0030145">
    <property type="term" value="F:manganese ion binding"/>
    <property type="evidence" value="ECO:0007669"/>
    <property type="project" value="UniProtKB-UniRule"/>
</dbReference>
<dbReference type="InterPro" id="IPR004139">
    <property type="entry name" value="Glyco_trans_13"/>
</dbReference>
<comment type="pathway">
    <text evidence="2 13">Protein modification; protein glycosylation.</text>
</comment>
<keyword evidence="9 13" id="KW-1133">Transmembrane helix</keyword>
<feature type="transmembrane region" description="Helical" evidence="13">
    <location>
        <begin position="12"/>
        <end position="32"/>
    </location>
</feature>
<dbReference type="HOGENOM" id="CLU_413533_0_0_1"/>
<keyword evidence="5" id="KW-0808">Transferase</keyword>
<evidence type="ECO:0000256" key="5">
    <source>
        <dbReference type="ARBA" id="ARBA00022679"/>
    </source>
</evidence>
<evidence type="ECO:0000256" key="3">
    <source>
        <dbReference type="ARBA" id="ARBA00006492"/>
    </source>
</evidence>
<reference evidence="15" key="1">
    <citation type="submission" date="2015-05" db="UniProtKB">
        <authorList>
            <consortium name="EnsemblMetazoa"/>
        </authorList>
    </citation>
    <scope>IDENTIFICATION</scope>
</reference>
<comment type="subcellular location">
    <subcellularLocation>
        <location evidence="1 13">Golgi apparatus membrane</location>
        <topology evidence="1 13">Single-pass type II membrane protein</topology>
    </subcellularLocation>
</comment>
<evidence type="ECO:0000256" key="7">
    <source>
        <dbReference type="ARBA" id="ARBA00022723"/>
    </source>
</evidence>
<dbReference type="InterPro" id="IPR039477">
    <property type="entry name" value="ILEI/PANDER_dom"/>
</dbReference>
<evidence type="ECO:0000256" key="9">
    <source>
        <dbReference type="ARBA" id="ARBA00022989"/>
    </source>
</evidence>
<dbReference type="EMBL" id="ACPB03001812">
    <property type="status" value="NOT_ANNOTATED_CDS"/>
    <property type="molecule type" value="Genomic_DNA"/>
</dbReference>
<keyword evidence="6 13" id="KW-0812">Transmembrane</keyword>
<evidence type="ECO:0000259" key="14">
    <source>
        <dbReference type="Pfam" id="PF15711"/>
    </source>
</evidence>
<evidence type="ECO:0000256" key="6">
    <source>
        <dbReference type="ARBA" id="ARBA00022692"/>
    </source>
</evidence>
<evidence type="ECO:0000256" key="4">
    <source>
        <dbReference type="ARBA" id="ARBA00022676"/>
    </source>
</evidence>
<protein>
    <recommendedName>
        <fullName evidence="13">Alpha-1,3-mannosyl-glycoprotein 2-beta-N-acetylglucosaminyltransferase</fullName>
        <shortName evidence="13">GNT-I</shortName>
        <shortName evidence="13">GlcNAc-T I</shortName>
        <ecNumber evidence="13">2.4.1.101</ecNumber>
    </recommendedName>
    <alternativeName>
        <fullName evidence="13">N-glycosyl-oligosaccharide-glycoprotein N-acetylglucosaminyltransferase I</fullName>
    </alternativeName>
</protein>
<evidence type="ECO:0000256" key="12">
    <source>
        <dbReference type="ARBA" id="ARBA00023211"/>
    </source>
</evidence>
<comment type="catalytic activity">
    <reaction evidence="13">
        <text>N(4)-(alpha-D-Man-(1-&gt;3)-[alpha-D-Man-(1-&gt;3)-[alpha-D-Man-(1-&gt;6)]-alpha-D-Man-(1-&gt;6)]-beta-D-Man-(1-&gt;4)-beta-D-GlcNAc-(1-&gt;4)-beta-D-GlcNAc)-L-asparaginyl-[protein] (N-glucan mannose isomer 5A1,2) + UDP-N-acetyl-alpha-D-glucosamine = N(4)-{beta-D-GlcNAc-(1-&gt;2)-alpha-D-Man-(1-&gt;3)-[alpha-D-Man-(1-&gt;3)-[alpha-D-Man-(1-&gt;6)]-alpha-D-Man-(1-&gt;6)]-beta-D-Man-(1-&gt;4)-beta-D-GlcNAc-(1-&gt;4)-beta-D-GlcNAc}-L-asparaginyl-[protein] + UDP + H(+)</text>
        <dbReference type="Rhea" id="RHEA:11456"/>
        <dbReference type="Rhea" id="RHEA-COMP:14367"/>
        <dbReference type="Rhea" id="RHEA-COMP:14368"/>
        <dbReference type="ChEBI" id="CHEBI:15378"/>
        <dbReference type="ChEBI" id="CHEBI:57705"/>
        <dbReference type="ChEBI" id="CHEBI:58223"/>
        <dbReference type="ChEBI" id="CHEBI:59087"/>
        <dbReference type="ChEBI" id="CHEBI:60625"/>
        <dbReference type="EC" id="2.4.1.101"/>
    </reaction>
</comment>
<organism evidence="15 16">
    <name type="scientific">Rhodnius prolixus</name>
    <name type="common">Triatomid bug</name>
    <dbReference type="NCBI Taxonomy" id="13249"/>
    <lineage>
        <taxon>Eukaryota</taxon>
        <taxon>Metazoa</taxon>
        <taxon>Ecdysozoa</taxon>
        <taxon>Arthropoda</taxon>
        <taxon>Hexapoda</taxon>
        <taxon>Insecta</taxon>
        <taxon>Pterygota</taxon>
        <taxon>Neoptera</taxon>
        <taxon>Paraneoptera</taxon>
        <taxon>Hemiptera</taxon>
        <taxon>Heteroptera</taxon>
        <taxon>Panheteroptera</taxon>
        <taxon>Cimicomorpha</taxon>
        <taxon>Reduviidae</taxon>
        <taxon>Triatominae</taxon>
        <taxon>Rhodnius</taxon>
    </lineage>
</organism>
<keyword evidence="12 13" id="KW-0464">Manganese</keyword>
<dbReference type="EC" id="2.4.1.101" evidence="13"/>
<accession>T1I6E7</accession>
<feature type="domain" description="ILEI/PANDER" evidence="14">
    <location>
        <begin position="113"/>
        <end position="201"/>
    </location>
</feature>
<dbReference type="Pfam" id="PF03071">
    <property type="entry name" value="GNT-I"/>
    <property type="match status" value="1"/>
</dbReference>
<dbReference type="GO" id="GO:0000139">
    <property type="term" value="C:Golgi membrane"/>
    <property type="evidence" value="ECO:0007669"/>
    <property type="project" value="UniProtKB-SubCell"/>
</dbReference>
<dbReference type="GO" id="GO:0016266">
    <property type="term" value="P:protein O-linked glycosylation via N-acetyl-galactosamine"/>
    <property type="evidence" value="ECO:0007669"/>
    <property type="project" value="TreeGrafter"/>
</dbReference>
<sequence length="655" mass="74731">MFIVKYLTKFRFLLYVGFIICVTLVTWNPYWYNFFLSYETRTVSSDINYTNDEYTPREYNSQSDIRISEIYPNCGLKRQCPDDSFPVHIYTGQDKNDRPKLCVQGKYLGGGGRGLNIAVVEARYLQLVTLQTFDLYSQNSSSLELWLSTSLREDDIIIAFTFDEASRELSKRAKTILYHLGSGRIQDLRYRSQWYMISQKGIDGGFTPLETITYARADRWGKVIDERLCVPRKIIPLVISPDYPLHNNPARERLCSSFTELQCEDFCQPAKRHEPIVSSLLTNRSLIGNIVFSTPMVVVAGRSLKTLVLTLESIVAQPGIQSSSVLVFYSDKKSSYLVPPLVGVFGFRSVPVNISNKTGPNAVLFQGLRYVKNNFSRKKYVMVLEEGLLLSPDYLFYMAQMASVMEMDDTILAVSAWNPHGYKGCSGDVHLAYRAEDFPGLGTLLRMDMVTRHMLNEADDCCSAPFYKYDEGWPQILRRYKDGAIIIPDVSRVLRRPSDLTSISAGDLGIFRTARSTNKEADAWIERPHELTKGRYFQKLAGLVQSSITVHLTNDDLELCQNGGNIAMKVMLSQLRNKVFVVFYRETGNDNSTSAHYYQPILAKYVKCFQVYVPYIDSKWHAQTMYKGLFRLTLGTNTVLLIESKSPFAKNKYKS</sequence>
<dbReference type="InterPro" id="IPR029044">
    <property type="entry name" value="Nucleotide-diphossugar_trans"/>
</dbReference>
<comment type="similarity">
    <text evidence="3 13">Belongs to the glycosyltransferase 13 family.</text>
</comment>
<keyword evidence="4 13" id="KW-0328">Glycosyltransferase</keyword>
<name>T1I6E7_RHOPR</name>
<dbReference type="PANTHER" id="PTHR46396">
    <property type="entry name" value="PROTEIN O-LINKED-MANNOSE BETA-1,2-N-ACETYLGLUCOSAMINYLTRANSFERASE 1"/>
    <property type="match status" value="1"/>
</dbReference>
<keyword evidence="16" id="KW-1185">Reference proteome</keyword>
<dbReference type="InterPro" id="IPR052463">
    <property type="entry name" value="O-linked_mannose_GnT"/>
</dbReference>
<evidence type="ECO:0000313" key="16">
    <source>
        <dbReference type="Proteomes" id="UP000015103"/>
    </source>
</evidence>
<dbReference type="PROSITE" id="PS52031">
    <property type="entry name" value="GG_LECTIN"/>
    <property type="match status" value="1"/>
</dbReference>
<dbReference type="STRING" id="13249.T1I6E7"/>
<dbReference type="Pfam" id="PF15711">
    <property type="entry name" value="ILEI"/>
    <property type="match status" value="1"/>
</dbReference>
<dbReference type="Gene3D" id="3.90.550.10">
    <property type="entry name" value="Spore Coat Polysaccharide Biosynthesis Protein SpsA, Chain A"/>
    <property type="match status" value="1"/>
</dbReference>
<comment type="function">
    <text evidence="13">Initiates complex N-linked carbohydrate formation. Essential for the conversion of high-mannose to hybrid and complex N-glycans.</text>
</comment>
<dbReference type="EnsemblMetazoa" id="RPRC011866-RA">
    <property type="protein sequence ID" value="RPRC011866-PA"/>
    <property type="gene ID" value="RPRC011866"/>
</dbReference>
<evidence type="ECO:0000256" key="2">
    <source>
        <dbReference type="ARBA" id="ARBA00004922"/>
    </source>
</evidence>
<dbReference type="VEuPathDB" id="VectorBase:RPRC011866"/>
<dbReference type="PANTHER" id="PTHR46396:SF2">
    <property type="entry name" value="ILEI_PANDER DOMAIN-CONTAINING PROTEIN"/>
    <property type="match status" value="1"/>
</dbReference>
<dbReference type="GO" id="GO:0003827">
    <property type="term" value="F:alpha-1,3-mannosylglycoprotein 2-beta-N-acetylglucosaminyltransferase activity"/>
    <property type="evidence" value="ECO:0007669"/>
    <property type="project" value="UniProtKB-UniRule"/>
</dbReference>
<proteinExistence type="inferred from homology"/>
<dbReference type="InParanoid" id="T1I6E7"/>
<keyword evidence="7 13" id="KW-0479">Metal-binding</keyword>
<dbReference type="Proteomes" id="UP000015103">
    <property type="component" value="Unassembled WGS sequence"/>
</dbReference>
<evidence type="ECO:0000313" key="15">
    <source>
        <dbReference type="EnsemblMetazoa" id="RPRC011866-PA"/>
    </source>
</evidence>